<keyword evidence="2" id="KW-0489">Methyltransferase</keyword>
<proteinExistence type="predicted"/>
<sequence length="210" mass="24147">MNNFDARARDWDKDMIHMDRSVAIAAALEKMVPLNDSMKALEYGAGTGILSFLLKDKFAEIVLMDSSNEMIKVCEEKVAFHETTHIKPVCIDLEKTDYDQKFDIIYNQMVLHHIDDIDAIFKKFYSLLNPGGCLVIADLFTEDGSFHEPGTKVHWGFDPNVLSTKLLALNFSNIRFTTCYVMKRDSGKEYPIFLLAAQKEIKHRHYPIYN</sequence>
<dbReference type="AlphaFoldDB" id="A0A1J5SMM6"/>
<dbReference type="EC" id="2.1.1.144" evidence="2"/>
<keyword evidence="1 2" id="KW-0808">Transferase</keyword>
<evidence type="ECO:0000313" key="2">
    <source>
        <dbReference type="EMBL" id="OIR02916.1"/>
    </source>
</evidence>
<name>A0A1J5SMM6_9ZZZZ</name>
<dbReference type="PANTHER" id="PTHR43861:SF3">
    <property type="entry name" value="PUTATIVE (AFU_ORTHOLOGUE AFUA_2G14390)-RELATED"/>
    <property type="match status" value="1"/>
</dbReference>
<dbReference type="EMBL" id="MLJW01000070">
    <property type="protein sequence ID" value="OIR02916.1"/>
    <property type="molecule type" value="Genomic_DNA"/>
</dbReference>
<reference evidence="2" key="1">
    <citation type="submission" date="2016-10" db="EMBL/GenBank/DDBJ databases">
        <title>Sequence of Gallionella enrichment culture.</title>
        <authorList>
            <person name="Poehlein A."/>
            <person name="Muehling M."/>
            <person name="Daniel R."/>
        </authorList>
    </citation>
    <scope>NUCLEOTIDE SEQUENCE</scope>
</reference>
<dbReference type="GO" id="GO:0032259">
    <property type="term" value="P:methylation"/>
    <property type="evidence" value="ECO:0007669"/>
    <property type="project" value="UniProtKB-KW"/>
</dbReference>
<dbReference type="InterPro" id="IPR029063">
    <property type="entry name" value="SAM-dependent_MTases_sf"/>
</dbReference>
<dbReference type="Gene3D" id="3.40.50.150">
    <property type="entry name" value="Vaccinia Virus protein VP39"/>
    <property type="match status" value="1"/>
</dbReference>
<dbReference type="CDD" id="cd02440">
    <property type="entry name" value="AdoMet_MTases"/>
    <property type="match status" value="1"/>
</dbReference>
<protein>
    <submittedName>
        <fullName evidence="2">Trans-aconitate 2-methyltransferase</fullName>
        <ecNumber evidence="2">2.1.1.144</ecNumber>
    </submittedName>
</protein>
<evidence type="ECO:0000256" key="1">
    <source>
        <dbReference type="ARBA" id="ARBA00022679"/>
    </source>
</evidence>
<gene>
    <name evidence="2" type="primary">tam_3</name>
    <name evidence="2" type="ORF">GALL_149160</name>
</gene>
<comment type="caution">
    <text evidence="2">The sequence shown here is derived from an EMBL/GenBank/DDBJ whole genome shotgun (WGS) entry which is preliminary data.</text>
</comment>
<organism evidence="2">
    <name type="scientific">mine drainage metagenome</name>
    <dbReference type="NCBI Taxonomy" id="410659"/>
    <lineage>
        <taxon>unclassified sequences</taxon>
        <taxon>metagenomes</taxon>
        <taxon>ecological metagenomes</taxon>
    </lineage>
</organism>
<dbReference type="SUPFAM" id="SSF53335">
    <property type="entry name" value="S-adenosyl-L-methionine-dependent methyltransferases"/>
    <property type="match status" value="1"/>
</dbReference>
<accession>A0A1J5SMM6</accession>
<dbReference type="PANTHER" id="PTHR43861">
    <property type="entry name" value="TRANS-ACONITATE 2-METHYLTRANSFERASE-RELATED"/>
    <property type="match status" value="1"/>
</dbReference>
<dbReference type="Pfam" id="PF13489">
    <property type="entry name" value="Methyltransf_23"/>
    <property type="match status" value="1"/>
</dbReference>
<dbReference type="GO" id="GO:0030798">
    <property type="term" value="F:trans-aconitate 2-methyltransferase activity"/>
    <property type="evidence" value="ECO:0007669"/>
    <property type="project" value="UniProtKB-EC"/>
</dbReference>